<evidence type="ECO:0000313" key="2">
    <source>
        <dbReference type="EMBL" id="KZS38870.1"/>
    </source>
</evidence>
<feature type="chain" id="PRO_5007833152" evidence="1">
    <location>
        <begin position="22"/>
        <end position="155"/>
    </location>
</feature>
<organism evidence="2 3">
    <name type="scientific">Aquimarina aggregata</name>
    <dbReference type="NCBI Taxonomy" id="1642818"/>
    <lineage>
        <taxon>Bacteria</taxon>
        <taxon>Pseudomonadati</taxon>
        <taxon>Bacteroidota</taxon>
        <taxon>Flavobacteriia</taxon>
        <taxon>Flavobacteriales</taxon>
        <taxon>Flavobacteriaceae</taxon>
        <taxon>Aquimarina</taxon>
    </lineage>
</organism>
<dbReference type="RefSeq" id="WP_066318721.1">
    <property type="nucleotide sequence ID" value="NZ_LQRT01000046.1"/>
</dbReference>
<proteinExistence type="predicted"/>
<protein>
    <submittedName>
        <fullName evidence="2">Uncharacterized protein</fullName>
    </submittedName>
</protein>
<accession>A0A162DB44</accession>
<keyword evidence="3" id="KW-1185">Reference proteome</keyword>
<gene>
    <name evidence="2" type="ORF">AWE51_14920</name>
</gene>
<feature type="signal peptide" evidence="1">
    <location>
        <begin position="1"/>
        <end position="21"/>
    </location>
</feature>
<dbReference type="OrthoDB" id="1163357at2"/>
<name>A0A162DB44_9FLAO</name>
<reference evidence="2 3" key="1">
    <citation type="submission" date="2016-01" db="EMBL/GenBank/DDBJ databases">
        <title>The draft genome sequence of Aquimarina sp. RZW4-3-2.</title>
        <authorList>
            <person name="Wang Y."/>
        </authorList>
    </citation>
    <scope>NUCLEOTIDE SEQUENCE [LARGE SCALE GENOMIC DNA]</scope>
    <source>
        <strain evidence="2 3">RZW4-3-2</strain>
    </source>
</reference>
<dbReference type="Proteomes" id="UP000076715">
    <property type="component" value="Unassembled WGS sequence"/>
</dbReference>
<dbReference type="STRING" id="1642818.AWE51_14920"/>
<keyword evidence="1" id="KW-0732">Signal</keyword>
<dbReference type="AlphaFoldDB" id="A0A162DB44"/>
<comment type="caution">
    <text evidence="2">The sequence shown here is derived from an EMBL/GenBank/DDBJ whole genome shotgun (WGS) entry which is preliminary data.</text>
</comment>
<sequence>MKIIKIITTLLIVFTLQGAIAQSNTEIIKTTTTKTFEFKKDGKSIPYKITIYKTSKTPIKLKSTEEGKLNQERKKSLSQVTKLIYIDNDQYDDYDKYIVLRYNKDSNDSFELQPTNRGFKVVVDKKNVEYIFGEGLYFVNNEDRDYFFVDAFDSI</sequence>
<evidence type="ECO:0000313" key="3">
    <source>
        <dbReference type="Proteomes" id="UP000076715"/>
    </source>
</evidence>
<dbReference type="EMBL" id="LQRT01000046">
    <property type="protein sequence ID" value="KZS38870.1"/>
    <property type="molecule type" value="Genomic_DNA"/>
</dbReference>
<evidence type="ECO:0000256" key="1">
    <source>
        <dbReference type="SAM" id="SignalP"/>
    </source>
</evidence>